<evidence type="ECO:0000313" key="1">
    <source>
        <dbReference type="EMBL" id="ORX95252.1"/>
    </source>
</evidence>
<gene>
    <name evidence="1" type="ORF">BCR34DRAFT_594194</name>
</gene>
<comment type="caution">
    <text evidence="1">The sequence shown here is derived from an EMBL/GenBank/DDBJ whole genome shotgun (WGS) entry which is preliminary data.</text>
</comment>
<sequence>MTVGEENALHVSGRVINRISRFTLEIQRKNSNDLVPGTVTAPGFNSIFDEQMSSADDDGILQWAQVVWKAGMKELGYYEKWEKGQDPLEIMLGTLSCGGFPSGDIYDAIGGKETEEGRHILRLMYRNYTTHRRCLTDNFLIGQVPLSTVEWDLVVVFLGAGVPFIIRPDENAYKIIGEAYFHELNRGRILGPELGLCQTIRLV</sequence>
<reference evidence="1 2" key="1">
    <citation type="submission" date="2016-07" db="EMBL/GenBank/DDBJ databases">
        <title>Pervasive Adenine N6-methylation of Active Genes in Fungi.</title>
        <authorList>
            <consortium name="DOE Joint Genome Institute"/>
            <person name="Mondo S.J."/>
            <person name="Dannebaum R.O."/>
            <person name="Kuo R.C."/>
            <person name="Labutti K."/>
            <person name="Haridas S."/>
            <person name="Kuo A."/>
            <person name="Salamov A."/>
            <person name="Ahrendt S.R."/>
            <person name="Lipzen A."/>
            <person name="Sullivan W."/>
            <person name="Andreopoulos W.B."/>
            <person name="Clum A."/>
            <person name="Lindquist E."/>
            <person name="Daum C."/>
            <person name="Ramamoorthy G.K."/>
            <person name="Gryganskyi A."/>
            <person name="Culley D."/>
            <person name="Magnuson J.K."/>
            <person name="James T.Y."/>
            <person name="O'Malley M.A."/>
            <person name="Stajich J.E."/>
            <person name="Spatafora J.W."/>
            <person name="Visel A."/>
            <person name="Grigoriev I.V."/>
        </authorList>
    </citation>
    <scope>NUCLEOTIDE SEQUENCE [LARGE SCALE GENOMIC DNA]</scope>
    <source>
        <strain evidence="1 2">CBS 115471</strain>
    </source>
</reference>
<protein>
    <submittedName>
        <fullName evidence="1">Uncharacterized protein</fullName>
    </submittedName>
</protein>
<organism evidence="1 2">
    <name type="scientific">Clohesyomyces aquaticus</name>
    <dbReference type="NCBI Taxonomy" id="1231657"/>
    <lineage>
        <taxon>Eukaryota</taxon>
        <taxon>Fungi</taxon>
        <taxon>Dikarya</taxon>
        <taxon>Ascomycota</taxon>
        <taxon>Pezizomycotina</taxon>
        <taxon>Dothideomycetes</taxon>
        <taxon>Pleosporomycetidae</taxon>
        <taxon>Pleosporales</taxon>
        <taxon>Lindgomycetaceae</taxon>
        <taxon>Clohesyomyces</taxon>
    </lineage>
</organism>
<dbReference type="Proteomes" id="UP000193144">
    <property type="component" value="Unassembled WGS sequence"/>
</dbReference>
<dbReference type="EMBL" id="MCFA01000285">
    <property type="protein sequence ID" value="ORX95252.1"/>
    <property type="molecule type" value="Genomic_DNA"/>
</dbReference>
<name>A0A1Y1YBC2_9PLEO</name>
<dbReference type="AlphaFoldDB" id="A0A1Y1YBC2"/>
<keyword evidence="2" id="KW-1185">Reference proteome</keyword>
<dbReference type="OrthoDB" id="2157530at2759"/>
<evidence type="ECO:0000313" key="2">
    <source>
        <dbReference type="Proteomes" id="UP000193144"/>
    </source>
</evidence>
<dbReference type="Pfam" id="PF26639">
    <property type="entry name" value="Het-6_barrel"/>
    <property type="match status" value="1"/>
</dbReference>
<proteinExistence type="predicted"/>
<accession>A0A1Y1YBC2</accession>